<dbReference type="PANTHER" id="PTHR22916:SF67">
    <property type="entry name" value="COLANIC ACID BIOSYNTHESIS GLYCOSYL TRANSFERASE WCAE-RELATED"/>
    <property type="match status" value="1"/>
</dbReference>
<dbReference type="EMBL" id="JALPRF010000005">
    <property type="protein sequence ID" value="MCK8494889.1"/>
    <property type="molecule type" value="Genomic_DNA"/>
</dbReference>
<accession>A0ABT0HRU1</accession>
<organism evidence="2 3">
    <name type="scientific">Spirosoma liriopis</name>
    <dbReference type="NCBI Taxonomy" id="2937440"/>
    <lineage>
        <taxon>Bacteria</taxon>
        <taxon>Pseudomonadati</taxon>
        <taxon>Bacteroidota</taxon>
        <taxon>Cytophagia</taxon>
        <taxon>Cytophagales</taxon>
        <taxon>Cytophagaceae</taxon>
        <taxon>Spirosoma</taxon>
    </lineage>
</organism>
<name>A0ABT0HRU1_9BACT</name>
<dbReference type="InterPro" id="IPR029044">
    <property type="entry name" value="Nucleotide-diphossugar_trans"/>
</dbReference>
<sequence>MSLVSVITVNLNNVDGLAKTIQSLLDQTFVDYEFIIIDGGSTDGSVELVKSHVDKLAYWVSEPDKGIYHAMNKGIQASTGEYCLFLNSGDWLVESTTLATVFAKRPQADIVAGDIYFFDTQTSAIKWFVSSPDKLTAKTLFLGTLPHQATFIRRSLFDAVGLYNEHLKITSDWLFFLEALLIHGCSYQHYPVTVANFNMDGISCNPNTASLPRREQLSVLQQRYPLFVADYEELSGLESQSQLWLQSREYQVYHFLKRAGVIRVGVFGHRLKRFLQRTFFNQRTS</sequence>
<dbReference type="Proteomes" id="UP001202180">
    <property type="component" value="Unassembled WGS sequence"/>
</dbReference>
<comment type="caution">
    <text evidence="2">The sequence shown here is derived from an EMBL/GenBank/DDBJ whole genome shotgun (WGS) entry which is preliminary data.</text>
</comment>
<reference evidence="2 3" key="1">
    <citation type="submission" date="2022-04" db="EMBL/GenBank/DDBJ databases">
        <title>Spirosoma sp. strain RP8 genome sequencing and assembly.</title>
        <authorList>
            <person name="Jung Y."/>
        </authorList>
    </citation>
    <scope>NUCLEOTIDE SEQUENCE [LARGE SCALE GENOMIC DNA]</scope>
    <source>
        <strain evidence="2 3">RP8</strain>
    </source>
</reference>
<keyword evidence="3" id="KW-1185">Reference proteome</keyword>
<dbReference type="SUPFAM" id="SSF53448">
    <property type="entry name" value="Nucleotide-diphospho-sugar transferases"/>
    <property type="match status" value="1"/>
</dbReference>
<evidence type="ECO:0000259" key="1">
    <source>
        <dbReference type="Pfam" id="PF00535"/>
    </source>
</evidence>
<dbReference type="Pfam" id="PF00535">
    <property type="entry name" value="Glycos_transf_2"/>
    <property type="match status" value="1"/>
</dbReference>
<protein>
    <submittedName>
        <fullName evidence="2">Glycosyltransferase</fullName>
    </submittedName>
</protein>
<evidence type="ECO:0000313" key="2">
    <source>
        <dbReference type="EMBL" id="MCK8494889.1"/>
    </source>
</evidence>
<dbReference type="RefSeq" id="WP_248479508.1">
    <property type="nucleotide sequence ID" value="NZ_JALPRF010000005.1"/>
</dbReference>
<dbReference type="CDD" id="cd06433">
    <property type="entry name" value="GT_2_WfgS_like"/>
    <property type="match status" value="1"/>
</dbReference>
<dbReference type="InterPro" id="IPR001173">
    <property type="entry name" value="Glyco_trans_2-like"/>
</dbReference>
<dbReference type="PANTHER" id="PTHR22916">
    <property type="entry name" value="GLYCOSYLTRANSFERASE"/>
    <property type="match status" value="1"/>
</dbReference>
<dbReference type="Gene3D" id="3.90.550.10">
    <property type="entry name" value="Spore Coat Polysaccharide Biosynthesis Protein SpsA, Chain A"/>
    <property type="match status" value="1"/>
</dbReference>
<gene>
    <name evidence="2" type="ORF">M0L20_23670</name>
</gene>
<proteinExistence type="predicted"/>
<feature type="domain" description="Glycosyltransferase 2-like" evidence="1">
    <location>
        <begin position="5"/>
        <end position="133"/>
    </location>
</feature>
<evidence type="ECO:0000313" key="3">
    <source>
        <dbReference type="Proteomes" id="UP001202180"/>
    </source>
</evidence>